<evidence type="ECO:0000256" key="1">
    <source>
        <dbReference type="ARBA" id="ARBA00005322"/>
    </source>
</evidence>
<comment type="caution">
    <text evidence="11">The sequence shown here is derived from an EMBL/GenBank/DDBJ whole genome shotgun (WGS) entry which is preliminary data.</text>
</comment>
<dbReference type="SUPFAM" id="SSF101498">
    <property type="entry name" value="Anti-sigma factor FlgM"/>
    <property type="match status" value="1"/>
</dbReference>
<feature type="domain" description="Anti-sigma-28 factor FlgM C-terminal" evidence="10">
    <location>
        <begin position="45"/>
        <end position="81"/>
    </location>
</feature>
<keyword evidence="4" id="KW-1005">Bacterial flagellum biogenesis</keyword>
<keyword evidence="3" id="KW-0678">Repressor</keyword>
<dbReference type="GO" id="GO:0045892">
    <property type="term" value="P:negative regulation of DNA-templated transcription"/>
    <property type="evidence" value="ECO:0007669"/>
    <property type="project" value="InterPro"/>
</dbReference>
<keyword evidence="6" id="KW-0804">Transcription</keyword>
<keyword evidence="12" id="KW-1185">Reference proteome</keyword>
<feature type="region of interest" description="Disordered" evidence="9">
    <location>
        <begin position="1"/>
        <end position="36"/>
    </location>
</feature>
<evidence type="ECO:0000313" key="12">
    <source>
        <dbReference type="Proteomes" id="UP000245362"/>
    </source>
</evidence>
<reference evidence="11 12" key="1">
    <citation type="submission" date="2018-05" db="EMBL/GenBank/DDBJ databases">
        <title>Vibrio limimaris sp. nov., isolated from marine sediment.</title>
        <authorList>
            <person name="Li C.-M."/>
        </authorList>
    </citation>
    <scope>NUCLEOTIDE SEQUENCE [LARGE SCALE GENOMIC DNA]</scope>
    <source>
        <strain evidence="11 12">E4404</strain>
    </source>
</reference>
<feature type="compositionally biased region" description="Polar residues" evidence="9">
    <location>
        <begin position="11"/>
        <end position="35"/>
    </location>
</feature>
<evidence type="ECO:0000256" key="2">
    <source>
        <dbReference type="ARBA" id="ARBA00017823"/>
    </source>
</evidence>
<dbReference type="InterPro" id="IPR031316">
    <property type="entry name" value="FlgM_C"/>
</dbReference>
<dbReference type="InterPro" id="IPR035890">
    <property type="entry name" value="Anti-sigma-28_factor_FlgM_sf"/>
</dbReference>
<dbReference type="Pfam" id="PF04316">
    <property type="entry name" value="FlgM"/>
    <property type="match status" value="1"/>
</dbReference>
<dbReference type="InterPro" id="IPR007412">
    <property type="entry name" value="FlgM"/>
</dbReference>
<accession>A0A2U3B869</accession>
<keyword evidence="5" id="KW-0805">Transcription regulation</keyword>
<evidence type="ECO:0000256" key="6">
    <source>
        <dbReference type="ARBA" id="ARBA00023163"/>
    </source>
</evidence>
<evidence type="ECO:0000313" key="11">
    <source>
        <dbReference type="EMBL" id="PWI32999.1"/>
    </source>
</evidence>
<dbReference type="NCBIfam" id="TIGR03824">
    <property type="entry name" value="FlgM_jcvi"/>
    <property type="match status" value="1"/>
</dbReference>
<evidence type="ECO:0000256" key="4">
    <source>
        <dbReference type="ARBA" id="ARBA00022795"/>
    </source>
</evidence>
<keyword evidence="11" id="KW-0969">Cilium</keyword>
<dbReference type="OrthoDB" id="6401214at2"/>
<gene>
    <name evidence="11" type="primary">flgM</name>
    <name evidence="11" type="ORF">DI392_11835</name>
</gene>
<comment type="function">
    <text evidence="7">Responsible for the coupling of flagellin expression to flagellar assembly by preventing expression of the flagellin genes when a component of the middle class of proteins is defective. It negatively regulates flagellar genes by inhibiting the activity of FliA by directly binding to FliA.</text>
</comment>
<dbReference type="GO" id="GO:0044781">
    <property type="term" value="P:bacterial-type flagellum organization"/>
    <property type="evidence" value="ECO:0007669"/>
    <property type="project" value="UniProtKB-KW"/>
</dbReference>
<sequence>MKVDKVASSPIPVSQLNQPAYPQTEQPQRPTSVRPQTTIEQAITATAADQLAQLPDIDAEKVTAVKNALARGELELDIHALSSAVMRFHTGHE</sequence>
<dbReference type="EMBL" id="QFWT01000006">
    <property type="protein sequence ID" value="PWI32999.1"/>
    <property type="molecule type" value="Genomic_DNA"/>
</dbReference>
<evidence type="ECO:0000256" key="5">
    <source>
        <dbReference type="ARBA" id="ARBA00023015"/>
    </source>
</evidence>
<dbReference type="Proteomes" id="UP000245362">
    <property type="component" value="Unassembled WGS sequence"/>
</dbReference>
<dbReference type="AlphaFoldDB" id="A0A2U3B869"/>
<evidence type="ECO:0000259" key="10">
    <source>
        <dbReference type="Pfam" id="PF04316"/>
    </source>
</evidence>
<dbReference type="RefSeq" id="WP_109320118.1">
    <property type="nucleotide sequence ID" value="NZ_QFWT01000006.1"/>
</dbReference>
<comment type="similarity">
    <text evidence="1">Belongs to the FlgM family.</text>
</comment>
<keyword evidence="11" id="KW-0282">Flagellum</keyword>
<evidence type="ECO:0000256" key="7">
    <source>
        <dbReference type="ARBA" id="ARBA00024739"/>
    </source>
</evidence>
<evidence type="ECO:0000256" key="8">
    <source>
        <dbReference type="ARBA" id="ARBA00030117"/>
    </source>
</evidence>
<organism evidence="11 12">
    <name type="scientific">Vibrio albus</name>
    <dbReference type="NCBI Taxonomy" id="2200953"/>
    <lineage>
        <taxon>Bacteria</taxon>
        <taxon>Pseudomonadati</taxon>
        <taxon>Pseudomonadota</taxon>
        <taxon>Gammaproteobacteria</taxon>
        <taxon>Vibrionales</taxon>
        <taxon>Vibrionaceae</taxon>
        <taxon>Vibrio</taxon>
    </lineage>
</organism>
<name>A0A2U3B869_9VIBR</name>
<evidence type="ECO:0000256" key="3">
    <source>
        <dbReference type="ARBA" id="ARBA00022491"/>
    </source>
</evidence>
<evidence type="ECO:0000256" key="9">
    <source>
        <dbReference type="SAM" id="MobiDB-lite"/>
    </source>
</evidence>
<proteinExistence type="inferred from homology"/>
<keyword evidence="11" id="KW-0966">Cell projection</keyword>
<protein>
    <recommendedName>
        <fullName evidence="2">Negative regulator of flagellin synthesis</fullName>
    </recommendedName>
    <alternativeName>
        <fullName evidence="8">Anti-sigma-28 factor</fullName>
    </alternativeName>
</protein>